<dbReference type="InterPro" id="IPR014721">
    <property type="entry name" value="Ribsml_uS5_D2-typ_fold_subgr"/>
</dbReference>
<evidence type="ECO:0000256" key="1">
    <source>
        <dbReference type="ARBA" id="ARBA00005251"/>
    </source>
</evidence>
<dbReference type="InterPro" id="IPR020568">
    <property type="entry name" value="Ribosomal_Su5_D2-typ_SF"/>
</dbReference>
<protein>
    <recommendedName>
        <fullName evidence="5">30S ribosomal protein S9</fullName>
    </recommendedName>
</protein>
<evidence type="ECO:0000256" key="4">
    <source>
        <dbReference type="RuleBase" id="RU003815"/>
    </source>
</evidence>
<evidence type="ECO:0000313" key="7">
    <source>
        <dbReference type="EMBL" id="OGM20270.1"/>
    </source>
</evidence>
<evidence type="ECO:0000256" key="6">
    <source>
        <dbReference type="SAM" id="MobiDB-lite"/>
    </source>
</evidence>
<evidence type="ECO:0000256" key="5">
    <source>
        <dbReference type="RuleBase" id="RU003816"/>
    </source>
</evidence>
<dbReference type="GO" id="GO:0022627">
    <property type="term" value="C:cytosolic small ribosomal subunit"/>
    <property type="evidence" value="ECO:0007669"/>
    <property type="project" value="TreeGrafter"/>
</dbReference>
<keyword evidence="2 4" id="KW-0689">Ribosomal protein</keyword>
<dbReference type="NCBIfam" id="NF001099">
    <property type="entry name" value="PRK00132.1"/>
    <property type="match status" value="1"/>
</dbReference>
<dbReference type="AlphaFoldDB" id="A0A1F7XZ78"/>
<sequence length="136" mass="15276">MAKNSKLNYIYAVGRRRSASARVRLFRGKGQSTVNAKAIEQYFSGEINKDVWSKPLRTVDAQEKFYVTVKVVGGGVMGQLDAVTHGIARALAKVDKEEFRPVLKKAGLLTRDSRIRERRKVGMGGKARRKKQSPKR</sequence>
<feature type="region of interest" description="Disordered" evidence="6">
    <location>
        <begin position="115"/>
        <end position="136"/>
    </location>
</feature>
<dbReference type="SUPFAM" id="SSF54211">
    <property type="entry name" value="Ribosomal protein S5 domain 2-like"/>
    <property type="match status" value="1"/>
</dbReference>
<dbReference type="GO" id="GO:0003723">
    <property type="term" value="F:RNA binding"/>
    <property type="evidence" value="ECO:0007669"/>
    <property type="project" value="TreeGrafter"/>
</dbReference>
<feature type="compositionally biased region" description="Basic residues" evidence="6">
    <location>
        <begin position="116"/>
        <end position="136"/>
    </location>
</feature>
<dbReference type="PANTHER" id="PTHR21569">
    <property type="entry name" value="RIBOSOMAL PROTEIN S9"/>
    <property type="match status" value="1"/>
</dbReference>
<dbReference type="PROSITE" id="PS00360">
    <property type="entry name" value="RIBOSOMAL_S9"/>
    <property type="match status" value="1"/>
</dbReference>
<proteinExistence type="inferred from homology"/>
<dbReference type="Proteomes" id="UP000178419">
    <property type="component" value="Unassembled WGS sequence"/>
</dbReference>
<name>A0A1F7XZ78_9BACT</name>
<dbReference type="GO" id="GO:0003735">
    <property type="term" value="F:structural constituent of ribosome"/>
    <property type="evidence" value="ECO:0007669"/>
    <property type="project" value="InterPro"/>
</dbReference>
<accession>A0A1F7XZ78</accession>
<evidence type="ECO:0000256" key="2">
    <source>
        <dbReference type="ARBA" id="ARBA00022980"/>
    </source>
</evidence>
<organism evidence="7 8">
    <name type="scientific">Candidatus Woesebacteria bacterium RIFCSPHIGHO2_01_FULL_38_9</name>
    <dbReference type="NCBI Taxonomy" id="1802492"/>
    <lineage>
        <taxon>Bacteria</taxon>
        <taxon>Candidatus Woeseibacteriota</taxon>
    </lineage>
</organism>
<dbReference type="PANTHER" id="PTHR21569:SF1">
    <property type="entry name" value="SMALL RIBOSOMAL SUBUNIT PROTEIN US9M"/>
    <property type="match status" value="1"/>
</dbReference>
<gene>
    <name evidence="7" type="ORF">A2714_05225</name>
</gene>
<evidence type="ECO:0000313" key="8">
    <source>
        <dbReference type="Proteomes" id="UP000178419"/>
    </source>
</evidence>
<dbReference type="InterPro" id="IPR020574">
    <property type="entry name" value="Ribosomal_uS9_CS"/>
</dbReference>
<dbReference type="InterPro" id="IPR000754">
    <property type="entry name" value="Ribosomal_uS9"/>
</dbReference>
<dbReference type="EMBL" id="MGGE01000046">
    <property type="protein sequence ID" value="OGM20270.1"/>
    <property type="molecule type" value="Genomic_DNA"/>
</dbReference>
<evidence type="ECO:0000256" key="3">
    <source>
        <dbReference type="ARBA" id="ARBA00023274"/>
    </source>
</evidence>
<comment type="caution">
    <text evidence="7">The sequence shown here is derived from an EMBL/GenBank/DDBJ whole genome shotgun (WGS) entry which is preliminary data.</text>
</comment>
<dbReference type="Gene3D" id="3.30.230.10">
    <property type="match status" value="1"/>
</dbReference>
<keyword evidence="3 4" id="KW-0687">Ribonucleoprotein</keyword>
<reference evidence="7 8" key="1">
    <citation type="journal article" date="2016" name="Nat. Commun.">
        <title>Thousands of microbial genomes shed light on interconnected biogeochemical processes in an aquifer system.</title>
        <authorList>
            <person name="Anantharaman K."/>
            <person name="Brown C.T."/>
            <person name="Hug L.A."/>
            <person name="Sharon I."/>
            <person name="Castelle C.J."/>
            <person name="Probst A.J."/>
            <person name="Thomas B.C."/>
            <person name="Singh A."/>
            <person name="Wilkins M.J."/>
            <person name="Karaoz U."/>
            <person name="Brodie E.L."/>
            <person name="Williams K.H."/>
            <person name="Hubbard S.S."/>
            <person name="Banfield J.F."/>
        </authorList>
    </citation>
    <scope>NUCLEOTIDE SEQUENCE [LARGE SCALE GENOMIC DNA]</scope>
</reference>
<dbReference type="GO" id="GO:0006412">
    <property type="term" value="P:translation"/>
    <property type="evidence" value="ECO:0007669"/>
    <property type="project" value="InterPro"/>
</dbReference>
<dbReference type="InterPro" id="IPR023035">
    <property type="entry name" value="Ribosomal_uS9_bac/plastid"/>
</dbReference>
<dbReference type="Pfam" id="PF00380">
    <property type="entry name" value="Ribosomal_S9"/>
    <property type="match status" value="1"/>
</dbReference>
<comment type="similarity">
    <text evidence="1 4">Belongs to the universal ribosomal protein uS9 family.</text>
</comment>